<dbReference type="Proteomes" id="UP000070598">
    <property type="component" value="Unassembled WGS sequence"/>
</dbReference>
<protein>
    <recommendedName>
        <fullName evidence="5">tRNA pseudouridine synthase B</fullName>
        <ecNumber evidence="5">5.4.99.25</ecNumber>
    </recommendedName>
    <alternativeName>
        <fullName evidence="5">tRNA pseudouridine(55) synthase</fullName>
        <shortName evidence="5">Psi55 synthase</shortName>
    </alternativeName>
    <alternativeName>
        <fullName evidence="5">tRNA pseudouridylate synthase</fullName>
    </alternativeName>
    <alternativeName>
        <fullName evidence="5">tRNA-uridine isomerase</fullName>
    </alternativeName>
</protein>
<evidence type="ECO:0000259" key="7">
    <source>
        <dbReference type="Pfam" id="PF09142"/>
    </source>
</evidence>
<evidence type="ECO:0000256" key="1">
    <source>
        <dbReference type="ARBA" id="ARBA00000385"/>
    </source>
</evidence>
<evidence type="ECO:0000256" key="3">
    <source>
        <dbReference type="ARBA" id="ARBA00022694"/>
    </source>
</evidence>
<dbReference type="InterPro" id="IPR014780">
    <property type="entry name" value="tRNA_psdUridine_synth_TruB"/>
</dbReference>
<evidence type="ECO:0000313" key="13">
    <source>
        <dbReference type="Proteomes" id="UP000070598"/>
    </source>
</evidence>
<dbReference type="NCBIfam" id="TIGR00431">
    <property type="entry name" value="TruB"/>
    <property type="match status" value="1"/>
</dbReference>
<dbReference type="InterPro" id="IPR015225">
    <property type="entry name" value="tRNA_psdUridine_synth_fam2_C"/>
</dbReference>
<reference evidence="10 14" key="1">
    <citation type="submission" date="2015-02" db="EMBL/GenBank/DDBJ databases">
        <title>Physiological reanalysis, assessment of diazotrophy, and genome sequences of multiple isolates of Streptomyces thermoautotrophicus.</title>
        <authorList>
            <person name="MacKellar D.C."/>
            <person name="Lieber L."/>
            <person name="Norman J."/>
            <person name="Bolger A."/>
            <person name="Tobin C."/>
            <person name="Murray J.W."/>
            <person name="Prell J."/>
        </authorList>
    </citation>
    <scope>NUCLEOTIDE SEQUENCE [LARGE SCALE GENOMIC DNA]</scope>
    <source>
        <strain evidence="10 14">UBT1</strain>
    </source>
</reference>
<dbReference type="EMBL" id="LAXD01000001">
    <property type="protein sequence ID" value="KWW99707.1"/>
    <property type="molecule type" value="Genomic_DNA"/>
</dbReference>
<dbReference type="OrthoDB" id="9802309at2"/>
<evidence type="ECO:0000256" key="4">
    <source>
        <dbReference type="ARBA" id="ARBA00023235"/>
    </source>
</evidence>
<dbReference type="GO" id="GO:0016829">
    <property type="term" value="F:lyase activity"/>
    <property type="evidence" value="ECO:0007669"/>
    <property type="project" value="UniProtKB-KW"/>
</dbReference>
<dbReference type="GO" id="GO:0003723">
    <property type="term" value="F:RNA binding"/>
    <property type="evidence" value="ECO:0007669"/>
    <property type="project" value="InterPro"/>
</dbReference>
<dbReference type="InterPro" id="IPR036974">
    <property type="entry name" value="PUA_sf"/>
</dbReference>
<dbReference type="Gene3D" id="2.30.130.10">
    <property type="entry name" value="PUA domain"/>
    <property type="match status" value="1"/>
</dbReference>
<dbReference type="Pfam" id="PF01509">
    <property type="entry name" value="TruB_N"/>
    <property type="match status" value="1"/>
</dbReference>
<evidence type="ECO:0000259" key="6">
    <source>
        <dbReference type="Pfam" id="PF01509"/>
    </source>
</evidence>
<dbReference type="InterPro" id="IPR002501">
    <property type="entry name" value="PsdUridine_synth_N"/>
</dbReference>
<reference evidence="12" key="4">
    <citation type="submission" date="2015-04" db="EMBL/GenBank/DDBJ databases">
        <title>Physiological reanalysis, assessment of diazotrophy, and genome sequences of multiple isolates of Streptomyces thermoautotrophicus.</title>
        <authorList>
            <person name="MacKellar D.C."/>
            <person name="Lieber L."/>
            <person name="Norman J."/>
            <person name="Bolger A."/>
            <person name="Tobin C."/>
            <person name="Murray J.W."/>
            <person name="Chang R."/>
            <person name="Ford T."/>
            <person name="Nguyen P.Q."/>
            <person name="Woodward J."/>
            <person name="Permingeat H."/>
            <person name="Joshi N.S."/>
            <person name="Silver P.A."/>
            <person name="Usadel B."/>
            <person name="Rutherford A.W."/>
            <person name="Friesen M."/>
            <person name="Prell J."/>
        </authorList>
    </citation>
    <scope>NUCLEOTIDE SEQUENCE [LARGE SCALE GENOMIC DNA]</scope>
    <source>
        <strain evidence="12">H1</strain>
    </source>
</reference>
<dbReference type="Gene3D" id="3.30.2350.10">
    <property type="entry name" value="Pseudouridine synthase"/>
    <property type="match status" value="1"/>
</dbReference>
<comment type="similarity">
    <text evidence="2 5">Belongs to the pseudouridine synthase TruB family. Type 1 subfamily.</text>
</comment>
<dbReference type="STRING" id="1469144.LI90_1346"/>
<dbReference type="Pfam" id="PF09142">
    <property type="entry name" value="TruB_C"/>
    <property type="match status" value="1"/>
</dbReference>
<dbReference type="Proteomes" id="UP000070188">
    <property type="component" value="Unassembled WGS sequence"/>
</dbReference>
<dbReference type="PATRIC" id="fig|1469144.10.peg.1485"/>
<keyword evidence="9" id="KW-0456">Lyase</keyword>
<comment type="caution">
    <text evidence="9">The sequence shown here is derived from an EMBL/GenBank/DDBJ whole genome shotgun (WGS) entry which is preliminary data.</text>
</comment>
<dbReference type="EC" id="5.4.99.25" evidence="5"/>
<comment type="function">
    <text evidence="5">Responsible for synthesis of pseudouridine from uracil-55 in the psi GC loop of transfer RNAs.</text>
</comment>
<dbReference type="SUPFAM" id="SSF88697">
    <property type="entry name" value="PUA domain-like"/>
    <property type="match status" value="1"/>
</dbReference>
<dbReference type="RefSeq" id="WP_066885517.1">
    <property type="nucleotide sequence ID" value="NZ_CP171739.1"/>
</dbReference>
<dbReference type="AlphaFoldDB" id="A0A132MPB4"/>
<dbReference type="InterPro" id="IPR020103">
    <property type="entry name" value="PsdUridine_synth_cat_dom_sf"/>
</dbReference>
<feature type="domain" description="tRNA pseudouridine synthase II TruB subfamily 2 C-terminal" evidence="7">
    <location>
        <begin position="241"/>
        <end position="296"/>
    </location>
</feature>
<dbReference type="InterPro" id="IPR015947">
    <property type="entry name" value="PUA-like_sf"/>
</dbReference>
<dbReference type="GO" id="GO:0031119">
    <property type="term" value="P:tRNA pseudouridine synthesis"/>
    <property type="evidence" value="ECO:0007669"/>
    <property type="project" value="UniProtKB-UniRule"/>
</dbReference>
<dbReference type="CDD" id="cd02573">
    <property type="entry name" value="PseudoU_synth_EcTruB"/>
    <property type="match status" value="1"/>
</dbReference>
<keyword evidence="12" id="KW-1185">Reference proteome</keyword>
<sequence>MTRHQDRTPPLDGLVVVDKPAGWTSHDVVAKIRKIAGTRRVGHAGTLDPMATGVLVLGIGRATRLLGHLALTEKAYDATIRLGQSTTTDDAEGEVLATHPATGLDRADIEREMAALTGEIRQVPSTVSAIKIGGRRAYARARAGEEVELEARPVTVRVFELRAMRAEGEFLDLDVSVVCSSGTYVRALARDLGAALGVGGHLTMLRRTRVGPYTLEHARTLDELAESFQILPLAAAVAAAFPRRDVGPEEARRIAHGGWLKATGLGPGPVAVFGPGDQFLALVEETRGQAKPIAVFVP</sequence>
<reference evidence="13" key="2">
    <citation type="submission" date="2015-02" db="EMBL/GenBank/DDBJ databases">
        <title>Physiological reanalysis, assessment of diazotrophy, and genome sequences of multiple isolates of Streptomyces thermoautotrophicus.</title>
        <authorList>
            <person name="MacKellar D.C."/>
            <person name="Lieber L."/>
            <person name="Norman J."/>
            <person name="Bolger A."/>
            <person name="Tobin C."/>
            <person name="Murray J.W."/>
            <person name="Friesen M."/>
            <person name="Prell J."/>
        </authorList>
    </citation>
    <scope>NUCLEOTIDE SEQUENCE [LARGE SCALE GENOMIC DNA]</scope>
    <source>
        <strain evidence="13">UBT1</strain>
    </source>
</reference>
<dbReference type="InterPro" id="IPR032819">
    <property type="entry name" value="TruB_C"/>
</dbReference>
<organism evidence="9 12">
    <name type="scientific">Carbonactinospora thermoautotrophica</name>
    <dbReference type="NCBI Taxonomy" id="1469144"/>
    <lineage>
        <taxon>Bacteria</taxon>
        <taxon>Bacillati</taxon>
        <taxon>Actinomycetota</taxon>
        <taxon>Actinomycetes</taxon>
        <taxon>Kitasatosporales</taxon>
        <taxon>Carbonactinosporaceae</taxon>
        <taxon>Carbonactinospora</taxon>
    </lineage>
</organism>
<reference evidence="9" key="3">
    <citation type="submission" date="2015-04" db="EMBL/GenBank/DDBJ databases">
        <title>Physiological reanalysis, assessment of diazotrophy, and genome sequences of multiple isolates of Streptomyces thermoautotrophicus.</title>
        <authorList>
            <person name="MacKellar D.C."/>
            <person name="Lieber L."/>
            <person name="Norman J."/>
            <person name="Bolger A."/>
            <person name="Tobin C."/>
            <person name="Murray J.W."/>
            <person name="Woodward J."/>
            <person name="Friesen M."/>
            <person name="Prell J."/>
        </authorList>
    </citation>
    <scope>NUCLEOTIDE SEQUENCE [LARGE SCALE GENOMIC DNA]</scope>
    <source>
        <strain evidence="9">H1</strain>
    </source>
</reference>
<name>A0A132MPB4_9ACTN</name>
<dbReference type="PANTHER" id="PTHR13767:SF2">
    <property type="entry name" value="PSEUDOURIDYLATE SYNTHASE TRUB1"/>
    <property type="match status" value="1"/>
</dbReference>
<evidence type="ECO:0000259" key="8">
    <source>
        <dbReference type="Pfam" id="PF16198"/>
    </source>
</evidence>
<dbReference type="PANTHER" id="PTHR13767">
    <property type="entry name" value="TRNA-PSEUDOURIDINE SYNTHASE"/>
    <property type="match status" value="1"/>
</dbReference>
<evidence type="ECO:0000313" key="12">
    <source>
        <dbReference type="Proteomes" id="UP000070188"/>
    </source>
</evidence>
<dbReference type="HAMAP" id="MF_01080">
    <property type="entry name" value="TruB_bact"/>
    <property type="match status" value="1"/>
</dbReference>
<feature type="domain" description="tRNA pseudouridylate synthase B C-terminal" evidence="8">
    <location>
        <begin position="186"/>
        <end position="228"/>
    </location>
</feature>
<evidence type="ECO:0000313" key="11">
    <source>
        <dbReference type="EMBL" id="KWX08563.1"/>
    </source>
</evidence>
<keyword evidence="3 5" id="KW-0819">tRNA processing</keyword>
<accession>A0A132MPB4</accession>
<evidence type="ECO:0000256" key="2">
    <source>
        <dbReference type="ARBA" id="ARBA00005642"/>
    </source>
</evidence>
<feature type="domain" description="Pseudouridine synthase II N-terminal" evidence="6">
    <location>
        <begin position="33"/>
        <end position="185"/>
    </location>
</feature>
<evidence type="ECO:0000256" key="5">
    <source>
        <dbReference type="HAMAP-Rule" id="MF_01080"/>
    </source>
</evidence>
<dbReference type="GO" id="GO:0160148">
    <property type="term" value="F:tRNA pseudouridine(55) synthase activity"/>
    <property type="evidence" value="ECO:0007669"/>
    <property type="project" value="UniProtKB-EC"/>
</dbReference>
<comment type="catalytic activity">
    <reaction evidence="1 5">
        <text>uridine(55) in tRNA = pseudouridine(55) in tRNA</text>
        <dbReference type="Rhea" id="RHEA:42532"/>
        <dbReference type="Rhea" id="RHEA-COMP:10101"/>
        <dbReference type="Rhea" id="RHEA-COMP:10102"/>
        <dbReference type="ChEBI" id="CHEBI:65314"/>
        <dbReference type="ChEBI" id="CHEBI:65315"/>
        <dbReference type="EC" id="5.4.99.25"/>
    </reaction>
</comment>
<dbReference type="Pfam" id="PF16198">
    <property type="entry name" value="TruB_C_2"/>
    <property type="match status" value="1"/>
</dbReference>
<dbReference type="SUPFAM" id="SSF55120">
    <property type="entry name" value="Pseudouridine synthase"/>
    <property type="match status" value="1"/>
</dbReference>
<dbReference type="EMBL" id="JYIJ01000015">
    <property type="protein sequence ID" value="KWX04520.1"/>
    <property type="molecule type" value="Genomic_DNA"/>
</dbReference>
<feature type="active site" description="Nucleophile" evidence="5">
    <location>
        <position position="48"/>
    </location>
</feature>
<gene>
    <name evidence="5" type="primary">truB</name>
    <name evidence="9" type="ORF">LI90_1346</name>
    <name evidence="10" type="ORF">TH66_08175</name>
    <name evidence="11" type="ORF">TR74_14430</name>
</gene>
<evidence type="ECO:0000313" key="10">
    <source>
        <dbReference type="EMBL" id="KWX04520.1"/>
    </source>
</evidence>
<evidence type="ECO:0000313" key="9">
    <source>
        <dbReference type="EMBL" id="KWW99707.1"/>
    </source>
</evidence>
<keyword evidence="4 5" id="KW-0413">Isomerase</keyword>
<dbReference type="Proteomes" id="UP000070659">
    <property type="component" value="Unassembled WGS sequence"/>
</dbReference>
<dbReference type="EMBL" id="JYIK01000967">
    <property type="protein sequence ID" value="KWX08563.1"/>
    <property type="molecule type" value="Genomic_DNA"/>
</dbReference>
<dbReference type="GO" id="GO:1990481">
    <property type="term" value="P:mRNA pseudouridine synthesis"/>
    <property type="evidence" value="ECO:0007669"/>
    <property type="project" value="TreeGrafter"/>
</dbReference>
<evidence type="ECO:0000313" key="14">
    <source>
        <dbReference type="Proteomes" id="UP000070659"/>
    </source>
</evidence>
<proteinExistence type="inferred from homology"/>
<dbReference type="FunFam" id="3.30.2350.10:FF:000011">
    <property type="entry name" value="tRNA pseudouridine synthase B"/>
    <property type="match status" value="1"/>
</dbReference>